<dbReference type="Pfam" id="PF00672">
    <property type="entry name" value="HAMP"/>
    <property type="match status" value="1"/>
</dbReference>
<feature type="domain" description="Histidine kinase" evidence="13">
    <location>
        <begin position="471"/>
        <end position="578"/>
    </location>
</feature>
<dbReference type="PRINTS" id="PR00344">
    <property type="entry name" value="BCTRLSENSOR"/>
</dbReference>
<dbReference type="InterPro" id="IPR003594">
    <property type="entry name" value="HATPase_dom"/>
</dbReference>
<feature type="transmembrane region" description="Helical" evidence="12">
    <location>
        <begin position="292"/>
        <end position="314"/>
    </location>
</feature>
<gene>
    <name evidence="15" type="ORF">GT019_22000</name>
</gene>
<accession>A0ABW9XV45</accession>
<keyword evidence="10" id="KW-0902">Two-component regulatory system</keyword>
<dbReference type="PROSITE" id="PS50885">
    <property type="entry name" value="HAMP"/>
    <property type="match status" value="1"/>
</dbReference>
<keyword evidence="8" id="KW-0418">Kinase</keyword>
<evidence type="ECO:0000256" key="4">
    <source>
        <dbReference type="ARBA" id="ARBA00022475"/>
    </source>
</evidence>
<keyword evidence="12" id="KW-1133">Transmembrane helix</keyword>
<evidence type="ECO:0000259" key="14">
    <source>
        <dbReference type="PROSITE" id="PS50885"/>
    </source>
</evidence>
<dbReference type="InterPro" id="IPR036890">
    <property type="entry name" value="HATPase_C_sf"/>
</dbReference>
<dbReference type="PANTHER" id="PTHR34220">
    <property type="entry name" value="SENSOR HISTIDINE KINASE YPDA"/>
    <property type="match status" value="1"/>
</dbReference>
<keyword evidence="9" id="KW-0067">ATP-binding</keyword>
<dbReference type="SUPFAM" id="SSF55874">
    <property type="entry name" value="ATPase domain of HSP90 chaperone/DNA topoisomerase II/histidine kinase"/>
    <property type="match status" value="1"/>
</dbReference>
<evidence type="ECO:0000256" key="9">
    <source>
        <dbReference type="ARBA" id="ARBA00022840"/>
    </source>
</evidence>
<proteinExistence type="predicted"/>
<dbReference type="InterPro" id="IPR010559">
    <property type="entry name" value="Sig_transdc_His_kin_internal"/>
</dbReference>
<dbReference type="EC" id="2.7.13.3" evidence="3"/>
<evidence type="ECO:0000256" key="11">
    <source>
        <dbReference type="ARBA" id="ARBA00023136"/>
    </source>
</evidence>
<evidence type="ECO:0000256" key="5">
    <source>
        <dbReference type="ARBA" id="ARBA00022553"/>
    </source>
</evidence>
<dbReference type="Gene3D" id="3.30.565.10">
    <property type="entry name" value="Histidine kinase-like ATPase, C-terminal domain"/>
    <property type="match status" value="1"/>
</dbReference>
<dbReference type="EMBL" id="JAAAMV010000021">
    <property type="protein sequence ID" value="NBD26555.1"/>
    <property type="molecule type" value="Genomic_DNA"/>
</dbReference>
<organism evidence="15 16">
    <name type="scientific">Paenibacillus glycinis</name>
    <dbReference type="NCBI Taxonomy" id="2697035"/>
    <lineage>
        <taxon>Bacteria</taxon>
        <taxon>Bacillati</taxon>
        <taxon>Bacillota</taxon>
        <taxon>Bacilli</taxon>
        <taxon>Bacillales</taxon>
        <taxon>Paenibacillaceae</taxon>
        <taxon>Paenibacillus</taxon>
    </lineage>
</organism>
<name>A0ABW9XV45_9BACL</name>
<evidence type="ECO:0000256" key="7">
    <source>
        <dbReference type="ARBA" id="ARBA00022741"/>
    </source>
</evidence>
<dbReference type="PROSITE" id="PS50109">
    <property type="entry name" value="HIS_KIN"/>
    <property type="match status" value="1"/>
</dbReference>
<comment type="caution">
    <text evidence="15">The sequence shown here is derived from an EMBL/GenBank/DDBJ whole genome shotgun (WGS) entry which is preliminary data.</text>
</comment>
<dbReference type="SMART" id="SM00304">
    <property type="entry name" value="HAMP"/>
    <property type="match status" value="1"/>
</dbReference>
<keyword evidence="12" id="KW-0812">Transmembrane</keyword>
<dbReference type="RefSeq" id="WP_161745455.1">
    <property type="nucleotide sequence ID" value="NZ_JAAAMV010000021.1"/>
</dbReference>
<evidence type="ECO:0000256" key="12">
    <source>
        <dbReference type="SAM" id="Phobius"/>
    </source>
</evidence>
<dbReference type="InterPro" id="IPR004358">
    <property type="entry name" value="Sig_transdc_His_kin-like_C"/>
</dbReference>
<dbReference type="InterPro" id="IPR050640">
    <property type="entry name" value="Bact_2-comp_sensor_kinase"/>
</dbReference>
<evidence type="ECO:0000256" key="1">
    <source>
        <dbReference type="ARBA" id="ARBA00000085"/>
    </source>
</evidence>
<evidence type="ECO:0000259" key="13">
    <source>
        <dbReference type="PROSITE" id="PS50109"/>
    </source>
</evidence>
<keyword evidence="4" id="KW-1003">Cell membrane</keyword>
<keyword evidence="5" id="KW-0597">Phosphoprotein</keyword>
<evidence type="ECO:0000256" key="8">
    <source>
        <dbReference type="ARBA" id="ARBA00022777"/>
    </source>
</evidence>
<dbReference type="SMART" id="SM00387">
    <property type="entry name" value="HATPase_c"/>
    <property type="match status" value="1"/>
</dbReference>
<dbReference type="InterPro" id="IPR005467">
    <property type="entry name" value="His_kinase_dom"/>
</dbReference>
<keyword evidence="16" id="KW-1185">Reference proteome</keyword>
<dbReference type="Pfam" id="PF06580">
    <property type="entry name" value="His_kinase"/>
    <property type="match status" value="1"/>
</dbReference>
<dbReference type="Pfam" id="PF02518">
    <property type="entry name" value="HATPase_c"/>
    <property type="match status" value="1"/>
</dbReference>
<evidence type="ECO:0000256" key="10">
    <source>
        <dbReference type="ARBA" id="ARBA00023012"/>
    </source>
</evidence>
<protein>
    <recommendedName>
        <fullName evidence="3">histidine kinase</fullName>
        <ecNumber evidence="3">2.7.13.3</ecNumber>
    </recommendedName>
</protein>
<comment type="subcellular location">
    <subcellularLocation>
        <location evidence="2">Cell membrane</location>
        <topology evidence="2">Multi-pass membrane protein</topology>
    </subcellularLocation>
</comment>
<dbReference type="CDD" id="cd06225">
    <property type="entry name" value="HAMP"/>
    <property type="match status" value="1"/>
</dbReference>
<reference evidence="15 16" key="1">
    <citation type="submission" date="2020-01" db="EMBL/GenBank/DDBJ databases">
        <title>Paenibacillus soybeanensis sp. nov. isolated from the nodules of soybean (Glycine max(L.) Merr).</title>
        <authorList>
            <person name="Wang H."/>
        </authorList>
    </citation>
    <scope>NUCLEOTIDE SEQUENCE [LARGE SCALE GENOMIC DNA]</scope>
    <source>
        <strain evidence="15 16">T1</strain>
    </source>
</reference>
<feature type="transmembrane region" description="Helical" evidence="12">
    <location>
        <begin position="17"/>
        <end position="37"/>
    </location>
</feature>
<dbReference type="Gene3D" id="6.10.340.10">
    <property type="match status" value="1"/>
</dbReference>
<evidence type="ECO:0000256" key="6">
    <source>
        <dbReference type="ARBA" id="ARBA00022679"/>
    </source>
</evidence>
<sequence length="583" mass="66267">MNVLRRISKHSSLLQKLLIMFIAVTIIPLLIITIFFYDRTEKRLLELTYENMYSSNQQISSNVNAQLDNLGQILSLLYTDETLQAYLTKSYSSDIPIVEAYKYIDGLLYSLLSANNNLSSINLYVNNETLPEDGLFLKHITPDLLATQFLSQLNQTYGNNIFSNIIQEKNGKNVVYLGRILNYNTQNQSYGMVTIGLNEELLYRLIEKEEQNKRVFLLNEHNQIISASDKSLLNRSFSEAIGPELSINKEVVTLNGHPALLVYNTMYHGWKTVSLTPLDDIMRSSRITALQIVVIALFSLVLSISMIVVIAKYLSRRLRKLNLQAAQIEQGNFTLLPDDYSTDEIGQLRAAFNQMSTRLKDLIDKLYVKEIAKRDAELYALQSQINPHFLYNTLSGISSLAIQNGDGEVSKIVNHLARFYQTSLNMGYQYITLEQELALTKHYLAIQHMRFDNRFIERWEIDDSLSAQKIIKLLLQPFVENAINHAMHDDQQCLNIAIRAYRSVHVGVPALLLEVEDDGCGMSSEQAENLLLSESKGGYGIKNVHERVQLAYGENYGVTIHSEAGRGTKIRIILPLQQLPNNG</sequence>
<evidence type="ECO:0000256" key="3">
    <source>
        <dbReference type="ARBA" id="ARBA00012438"/>
    </source>
</evidence>
<keyword evidence="7" id="KW-0547">Nucleotide-binding</keyword>
<feature type="domain" description="HAMP" evidence="14">
    <location>
        <begin position="312"/>
        <end position="364"/>
    </location>
</feature>
<dbReference type="PANTHER" id="PTHR34220:SF7">
    <property type="entry name" value="SENSOR HISTIDINE KINASE YPDA"/>
    <property type="match status" value="1"/>
</dbReference>
<dbReference type="InterPro" id="IPR003660">
    <property type="entry name" value="HAMP_dom"/>
</dbReference>
<evidence type="ECO:0000313" key="15">
    <source>
        <dbReference type="EMBL" id="NBD26555.1"/>
    </source>
</evidence>
<evidence type="ECO:0000313" key="16">
    <source>
        <dbReference type="Proteomes" id="UP000665561"/>
    </source>
</evidence>
<comment type="catalytic activity">
    <reaction evidence="1">
        <text>ATP + protein L-histidine = ADP + protein N-phospho-L-histidine.</text>
        <dbReference type="EC" id="2.7.13.3"/>
    </reaction>
</comment>
<evidence type="ECO:0000256" key="2">
    <source>
        <dbReference type="ARBA" id="ARBA00004651"/>
    </source>
</evidence>
<keyword evidence="6" id="KW-0808">Transferase</keyword>
<dbReference type="Proteomes" id="UP000665561">
    <property type="component" value="Unassembled WGS sequence"/>
</dbReference>
<keyword evidence="11 12" id="KW-0472">Membrane</keyword>
<dbReference type="SUPFAM" id="SSF158472">
    <property type="entry name" value="HAMP domain-like"/>
    <property type="match status" value="1"/>
</dbReference>